<dbReference type="GO" id="GO:0016746">
    <property type="term" value="F:acyltransferase activity"/>
    <property type="evidence" value="ECO:0007669"/>
    <property type="project" value="UniProtKB-KW"/>
</dbReference>
<comment type="caution">
    <text evidence="4">The sequence shown here is derived from an EMBL/GenBank/DDBJ whole genome shotgun (WGS) entry which is preliminary data.</text>
</comment>
<dbReference type="PANTHER" id="PTHR10434">
    <property type="entry name" value="1-ACYL-SN-GLYCEROL-3-PHOSPHATE ACYLTRANSFERASE"/>
    <property type="match status" value="1"/>
</dbReference>
<evidence type="ECO:0000259" key="3">
    <source>
        <dbReference type="SMART" id="SM00563"/>
    </source>
</evidence>
<proteinExistence type="predicted"/>
<keyword evidence="2 4" id="KW-0012">Acyltransferase</keyword>
<keyword evidence="1" id="KW-0808">Transferase</keyword>
<dbReference type="Pfam" id="PF01553">
    <property type="entry name" value="Acyltransferase"/>
    <property type="match status" value="1"/>
</dbReference>
<keyword evidence="5" id="KW-1185">Reference proteome</keyword>
<evidence type="ECO:0000313" key="4">
    <source>
        <dbReference type="EMBL" id="MCW6036997.1"/>
    </source>
</evidence>
<evidence type="ECO:0000313" key="5">
    <source>
        <dbReference type="Proteomes" id="UP001526426"/>
    </source>
</evidence>
<protein>
    <submittedName>
        <fullName evidence="4">1-acyl-sn-glycerol-3-phosphate acyltransferase</fullName>
    </submittedName>
</protein>
<name>A0ABT3L673_9CYAN</name>
<sequence length="254" mass="28275">MHVLTPLPVPFPHPRTKTAVSHSRVSPWLSRLAYTLGQSLVLPAHFDQIHITGQENLPRTGPVLLAPTHRSRWDAIMVAYATGRPVTGRNMRFMVSINEMKGLQGWLISRLGGFPVNPLQLRLETIQHSVELLCEQEMLVIFPEGNIFRQRHVEPLKRGVATIALQAQSKLTAQAPEVQVIPIDISYSDLSAPRGCQVKIAIGQPLNTLDYQKYSPKQASRQLTADLQQALEELATPKTLKGDRLSEPEPILVA</sequence>
<dbReference type="Proteomes" id="UP001526426">
    <property type="component" value="Unassembled WGS sequence"/>
</dbReference>
<gene>
    <name evidence="4" type="ORF">K4A83_12075</name>
</gene>
<dbReference type="SMART" id="SM00563">
    <property type="entry name" value="PlsC"/>
    <property type="match status" value="1"/>
</dbReference>
<dbReference type="EMBL" id="JAIHOM010000053">
    <property type="protein sequence ID" value="MCW6036997.1"/>
    <property type="molecule type" value="Genomic_DNA"/>
</dbReference>
<dbReference type="PANTHER" id="PTHR10434:SF11">
    <property type="entry name" value="1-ACYL-SN-GLYCEROL-3-PHOSPHATE ACYLTRANSFERASE"/>
    <property type="match status" value="1"/>
</dbReference>
<dbReference type="InterPro" id="IPR002123">
    <property type="entry name" value="Plipid/glycerol_acylTrfase"/>
</dbReference>
<evidence type="ECO:0000256" key="1">
    <source>
        <dbReference type="ARBA" id="ARBA00022679"/>
    </source>
</evidence>
<dbReference type="SUPFAM" id="SSF69593">
    <property type="entry name" value="Glycerol-3-phosphate (1)-acyltransferase"/>
    <property type="match status" value="1"/>
</dbReference>
<accession>A0ABT3L673</accession>
<evidence type="ECO:0000256" key="2">
    <source>
        <dbReference type="ARBA" id="ARBA00023315"/>
    </source>
</evidence>
<organism evidence="4 5">
    <name type="scientific">Spirulina subsalsa FACHB-351</name>
    <dbReference type="NCBI Taxonomy" id="234711"/>
    <lineage>
        <taxon>Bacteria</taxon>
        <taxon>Bacillati</taxon>
        <taxon>Cyanobacteriota</taxon>
        <taxon>Cyanophyceae</taxon>
        <taxon>Spirulinales</taxon>
        <taxon>Spirulinaceae</taxon>
        <taxon>Spirulina</taxon>
    </lineage>
</organism>
<feature type="domain" description="Phospholipid/glycerol acyltransferase" evidence="3">
    <location>
        <begin position="63"/>
        <end position="188"/>
    </location>
</feature>
<dbReference type="CDD" id="cd07989">
    <property type="entry name" value="LPLAT_AGPAT-like"/>
    <property type="match status" value="1"/>
</dbReference>
<reference evidence="4 5" key="1">
    <citation type="submission" date="2021-08" db="EMBL/GenBank/DDBJ databases">
        <title>Draft genome sequence of Spirulina subsalsa with high tolerance to salinity and hype-accumulation of phycocyanin.</title>
        <authorList>
            <person name="Pei H."/>
            <person name="Jiang L."/>
        </authorList>
    </citation>
    <scope>NUCLEOTIDE SEQUENCE [LARGE SCALE GENOMIC DNA]</scope>
    <source>
        <strain evidence="4 5">FACHB-351</strain>
    </source>
</reference>